<feature type="chain" id="PRO_5041383883" description="Secreted protein" evidence="1">
    <location>
        <begin position="32"/>
        <end position="289"/>
    </location>
</feature>
<dbReference type="InterPro" id="IPR013207">
    <property type="entry name" value="LGFP"/>
</dbReference>
<reference evidence="2" key="1">
    <citation type="journal article" date="2014" name="Int. J. Syst. Evol. Microbiol.">
        <title>Complete genome sequence of Corynebacterium casei LMG S-19264T (=DSM 44701T), isolated from a smear-ripened cheese.</title>
        <authorList>
            <consortium name="US DOE Joint Genome Institute (JGI-PGF)"/>
            <person name="Walter F."/>
            <person name="Albersmeier A."/>
            <person name="Kalinowski J."/>
            <person name="Ruckert C."/>
        </authorList>
    </citation>
    <scope>NUCLEOTIDE SEQUENCE</scope>
    <source>
        <strain evidence="2">NBRC 112290</strain>
    </source>
</reference>
<dbReference type="Pfam" id="PF08310">
    <property type="entry name" value="LGFP"/>
    <property type="match status" value="1"/>
</dbReference>
<keyword evidence="3" id="KW-1185">Reference proteome</keyword>
<reference evidence="2" key="2">
    <citation type="submission" date="2023-02" db="EMBL/GenBank/DDBJ databases">
        <authorList>
            <person name="Sun Q."/>
            <person name="Mori K."/>
        </authorList>
    </citation>
    <scope>NUCLEOTIDE SEQUENCE</scope>
    <source>
        <strain evidence="2">NBRC 112290</strain>
    </source>
</reference>
<sequence>MHVTFRTALRSLAVAASALAIAATGAVTAHAEPSGAWTLDAPYYGWEVVPDEGVWYSSPRGTHLVPDAAYFRGVHGLFGGGRGSLGYPTGPVRAQTASDGYDNAYQTFERGTIYSSQFGGVGMPASSSITQHYNRNGGGGGAYGYPTSHEVRQAPGWWYQKFTFSTVYASRYGTHGVTGALGVEHLLQGGGGGALGYPTAPRRWDAAGYSYQTFERGNVYCVSSADGDRCSTVRGGFVDVHQRNGGGRGLLGYPMGDEYYDPWTNSWWQAFEHRLVEISPTGVSVMIWP</sequence>
<dbReference type="AlphaFoldDB" id="A0AA37UKA3"/>
<evidence type="ECO:0000256" key="1">
    <source>
        <dbReference type="SAM" id="SignalP"/>
    </source>
</evidence>
<accession>A0AA37UKA3</accession>
<evidence type="ECO:0000313" key="3">
    <source>
        <dbReference type="Proteomes" id="UP001157161"/>
    </source>
</evidence>
<dbReference type="EMBL" id="BSUM01000001">
    <property type="protein sequence ID" value="GMA30625.1"/>
    <property type="molecule type" value="Genomic_DNA"/>
</dbReference>
<proteinExistence type="predicted"/>
<dbReference type="PROSITE" id="PS51318">
    <property type="entry name" value="TAT"/>
    <property type="match status" value="1"/>
</dbReference>
<dbReference type="Proteomes" id="UP001157161">
    <property type="component" value="Unassembled WGS sequence"/>
</dbReference>
<feature type="signal peptide" evidence="1">
    <location>
        <begin position="1"/>
        <end position="31"/>
    </location>
</feature>
<name>A0AA37UKA3_9MICO</name>
<keyword evidence="1" id="KW-0732">Signal</keyword>
<protein>
    <recommendedName>
        <fullName evidence="4">Secreted protein</fullName>
    </recommendedName>
</protein>
<evidence type="ECO:0008006" key="4">
    <source>
        <dbReference type="Google" id="ProtNLM"/>
    </source>
</evidence>
<dbReference type="InterPro" id="IPR006311">
    <property type="entry name" value="TAT_signal"/>
</dbReference>
<gene>
    <name evidence="2" type="ORF">GCM10025875_06170</name>
</gene>
<evidence type="ECO:0000313" key="2">
    <source>
        <dbReference type="EMBL" id="GMA30625.1"/>
    </source>
</evidence>
<comment type="caution">
    <text evidence="2">The sequence shown here is derived from an EMBL/GenBank/DDBJ whole genome shotgun (WGS) entry which is preliminary data.</text>
</comment>
<organism evidence="2 3">
    <name type="scientific">Litorihabitans aurantiacus</name>
    <dbReference type="NCBI Taxonomy" id="1930061"/>
    <lineage>
        <taxon>Bacteria</taxon>
        <taxon>Bacillati</taxon>
        <taxon>Actinomycetota</taxon>
        <taxon>Actinomycetes</taxon>
        <taxon>Micrococcales</taxon>
        <taxon>Beutenbergiaceae</taxon>
        <taxon>Litorihabitans</taxon>
    </lineage>
</organism>